<accession>A0A3B0Z6C5</accession>
<gene>
    <name evidence="1" type="ORF">MNBD_GAMMA17-1037</name>
</gene>
<protein>
    <submittedName>
        <fullName evidence="1">Uncharacterized protein</fullName>
    </submittedName>
</protein>
<dbReference type="EMBL" id="UOFQ01000116">
    <property type="protein sequence ID" value="VAW89005.1"/>
    <property type="molecule type" value="Genomic_DNA"/>
</dbReference>
<evidence type="ECO:0000313" key="1">
    <source>
        <dbReference type="EMBL" id="VAW89005.1"/>
    </source>
</evidence>
<dbReference type="AlphaFoldDB" id="A0A3B0Z6C5"/>
<organism evidence="1">
    <name type="scientific">hydrothermal vent metagenome</name>
    <dbReference type="NCBI Taxonomy" id="652676"/>
    <lineage>
        <taxon>unclassified sequences</taxon>
        <taxon>metagenomes</taxon>
        <taxon>ecological metagenomes</taxon>
    </lineage>
</organism>
<name>A0A3B0Z6C5_9ZZZZ</name>
<proteinExistence type="predicted"/>
<reference evidence="1" key="1">
    <citation type="submission" date="2018-06" db="EMBL/GenBank/DDBJ databases">
        <authorList>
            <person name="Zhirakovskaya E."/>
        </authorList>
    </citation>
    <scope>NUCLEOTIDE SEQUENCE</scope>
</reference>
<sequence length="310" mass="36327">MTTVFNKIHRLKQQPGWTWDHFLSEIDKCSLVGVDEKTLYSHYREPHKKPNSQLEKLINQLHGDCFPDPFPEELNRLMRLYNHLFSCKKHIAKEKDIQDLEFFLQQQCEREVEWLRISRLNWLLGNIAFDRIPLYRDNGMRERLDLCKQSALSHYQKSVLAIERHNEEYPQAMVGASHLYKARHNILACYLNAVPQAKRGTDANIIQYLKASSYIANSKRTLQAEPFQWTIARNGLRFSSLLENGADVIYFITALANISRRFLNLDYEPLNHGAINEGEDFHWAIENVLTSDYLASIEMDMKKNNKGKRS</sequence>